<keyword evidence="1" id="KW-0802">TPR repeat</keyword>
<protein>
    <submittedName>
        <fullName evidence="3">Uncharacterized protein</fullName>
    </submittedName>
</protein>
<dbReference type="PANTHER" id="PTHR45588">
    <property type="entry name" value="TPR DOMAIN-CONTAINING PROTEIN"/>
    <property type="match status" value="1"/>
</dbReference>
<dbReference type="PROSITE" id="PS50005">
    <property type="entry name" value="TPR"/>
    <property type="match status" value="1"/>
</dbReference>
<dbReference type="InterPro" id="IPR019734">
    <property type="entry name" value="TPR_rpt"/>
</dbReference>
<organism evidence="3 4">
    <name type="scientific">Palleronia abyssalis</name>
    <dbReference type="NCBI Taxonomy" id="1501240"/>
    <lineage>
        <taxon>Bacteria</taxon>
        <taxon>Pseudomonadati</taxon>
        <taxon>Pseudomonadota</taxon>
        <taxon>Alphaproteobacteria</taxon>
        <taxon>Rhodobacterales</taxon>
        <taxon>Roseobacteraceae</taxon>
        <taxon>Palleronia</taxon>
    </lineage>
</organism>
<name>A0A2R8C231_9RHOB</name>
<dbReference type="PANTHER" id="PTHR45588:SF1">
    <property type="entry name" value="WW DOMAIN-CONTAINING PROTEIN"/>
    <property type="match status" value="1"/>
</dbReference>
<reference evidence="4" key="1">
    <citation type="submission" date="2018-03" db="EMBL/GenBank/DDBJ databases">
        <authorList>
            <person name="Rodrigo-Torres L."/>
            <person name="Arahal R. D."/>
            <person name="Lucena T."/>
        </authorList>
    </citation>
    <scope>NUCLEOTIDE SEQUENCE [LARGE SCALE GENOMIC DNA]</scope>
    <source>
        <strain evidence="4">CECT 8504</strain>
    </source>
</reference>
<dbReference type="Gene3D" id="1.25.40.10">
    <property type="entry name" value="Tetratricopeptide repeat domain"/>
    <property type="match status" value="1"/>
</dbReference>
<evidence type="ECO:0000256" key="1">
    <source>
        <dbReference type="PROSITE-ProRule" id="PRU00339"/>
    </source>
</evidence>
<dbReference type="AlphaFoldDB" id="A0A2R8C231"/>
<dbReference type="EMBL" id="ONZF01000023">
    <property type="protein sequence ID" value="SPJ26478.1"/>
    <property type="molecule type" value="Genomic_DNA"/>
</dbReference>
<evidence type="ECO:0000313" key="3">
    <source>
        <dbReference type="EMBL" id="SPJ26478.1"/>
    </source>
</evidence>
<dbReference type="Proteomes" id="UP000244912">
    <property type="component" value="Unassembled WGS sequence"/>
</dbReference>
<gene>
    <name evidence="3" type="ORF">PAA8504_04340</name>
</gene>
<accession>A0A2R8C231</accession>
<dbReference type="SUPFAM" id="SSF48452">
    <property type="entry name" value="TPR-like"/>
    <property type="match status" value="1"/>
</dbReference>
<dbReference type="RefSeq" id="WP_108896158.1">
    <property type="nucleotide sequence ID" value="NZ_ONZF01000023.1"/>
</dbReference>
<feature type="signal peptide" evidence="2">
    <location>
        <begin position="1"/>
        <end position="24"/>
    </location>
</feature>
<proteinExistence type="predicted"/>
<sequence>MLNEIFRMTAAVGAMALTMGPASAHSLDAVLEELDPATLGEVDFPTTCSTEGQEAFDVGLLLLHHMMYRQSAAAFEAAAEADPDCAMAQWGIAMTKFHPLWPGGPTPEETAAGQAAAARLAGMDPGTAREAAYADAVQAFYAGEELSFRDRLAAWAVKQRDLGAAYPDDLDAAAFDALAQLTVAPMGPEAVPVLRDAGQRMDTLRAKAPRHPGGYHYAIHAYDHPALAEMGLEVARGYESIAPEVPHALHMPSHIFTRLGLWEESAEWNARSAAAVLAQAGDGILADHYPHAIDYAVYAHLQAGNVASAKALLADLAVRSNLEDTFGSAYALSATPARIPLETGDWVGAAALPAELIPAITWARYPQAVAMRWFAKGIGAARSGDDEAARAALAELSGLRDTMDERGMGYWVELTDAQIGTIGAWIALHEGEADEARALMAEAADSEDAVGKAPVTPGHILPARELLGDLLMELGEKDAAVEAYRASMQDSPNRARSLQALEAAGGG</sequence>
<evidence type="ECO:0000256" key="2">
    <source>
        <dbReference type="SAM" id="SignalP"/>
    </source>
</evidence>
<dbReference type="OrthoDB" id="9778494at2"/>
<keyword evidence="2" id="KW-0732">Signal</keyword>
<feature type="chain" id="PRO_5015329718" evidence="2">
    <location>
        <begin position="25"/>
        <end position="507"/>
    </location>
</feature>
<feature type="repeat" description="TPR" evidence="1">
    <location>
        <begin position="461"/>
        <end position="494"/>
    </location>
</feature>
<evidence type="ECO:0000313" key="4">
    <source>
        <dbReference type="Proteomes" id="UP000244912"/>
    </source>
</evidence>
<dbReference type="InterPro" id="IPR011990">
    <property type="entry name" value="TPR-like_helical_dom_sf"/>
</dbReference>
<keyword evidence="4" id="KW-1185">Reference proteome</keyword>